<dbReference type="EMBL" id="JAVDWE010000018">
    <property type="protein sequence ID" value="MDR7097009.1"/>
    <property type="molecule type" value="Genomic_DNA"/>
</dbReference>
<dbReference type="Proteomes" id="UP001265550">
    <property type="component" value="Unassembled WGS sequence"/>
</dbReference>
<evidence type="ECO:0008006" key="3">
    <source>
        <dbReference type="Google" id="ProtNLM"/>
    </source>
</evidence>
<organism evidence="1 2">
    <name type="scientific">Hydrogenophaga laconesensis</name>
    <dbReference type="NCBI Taxonomy" id="1805971"/>
    <lineage>
        <taxon>Bacteria</taxon>
        <taxon>Pseudomonadati</taxon>
        <taxon>Pseudomonadota</taxon>
        <taxon>Betaproteobacteria</taxon>
        <taxon>Burkholderiales</taxon>
        <taxon>Comamonadaceae</taxon>
        <taxon>Hydrogenophaga</taxon>
    </lineage>
</organism>
<reference evidence="1 2" key="1">
    <citation type="submission" date="2023-07" db="EMBL/GenBank/DDBJ databases">
        <title>Sorghum-associated microbial communities from plants grown in Nebraska, USA.</title>
        <authorList>
            <person name="Schachtman D."/>
        </authorList>
    </citation>
    <scope>NUCLEOTIDE SEQUENCE [LARGE SCALE GENOMIC DNA]</scope>
    <source>
        <strain evidence="1 2">BE240</strain>
    </source>
</reference>
<name>A0ABU1VHT2_9BURK</name>
<comment type="caution">
    <text evidence="1">The sequence shown here is derived from an EMBL/GenBank/DDBJ whole genome shotgun (WGS) entry which is preliminary data.</text>
</comment>
<proteinExistence type="predicted"/>
<sequence length="115" mass="12830">MNINTVPPRLPDGVTTGTPVLHVVRVDIAPEHEAAFNLWYDTVHLPALLACPGWLSARRFVSLEDGPKYCAIYEVAGDWVYSTPEFEAVAGFMEFTPHVSNFYRQRLAPLEKVAA</sequence>
<gene>
    <name evidence="1" type="ORF">J2X09_004778</name>
</gene>
<accession>A0ABU1VHT2</accession>
<dbReference type="RefSeq" id="WP_204735302.1">
    <property type="nucleotide sequence ID" value="NZ_JAVDWE010000018.1"/>
</dbReference>
<dbReference type="InterPro" id="IPR011008">
    <property type="entry name" value="Dimeric_a/b-barrel"/>
</dbReference>
<protein>
    <recommendedName>
        <fullName evidence="3">DUF4286 family protein</fullName>
    </recommendedName>
</protein>
<keyword evidence="2" id="KW-1185">Reference proteome</keyword>
<evidence type="ECO:0000313" key="1">
    <source>
        <dbReference type="EMBL" id="MDR7097009.1"/>
    </source>
</evidence>
<evidence type="ECO:0000313" key="2">
    <source>
        <dbReference type="Proteomes" id="UP001265550"/>
    </source>
</evidence>
<dbReference type="SUPFAM" id="SSF54909">
    <property type="entry name" value="Dimeric alpha+beta barrel"/>
    <property type="match status" value="1"/>
</dbReference>